<proteinExistence type="predicted"/>
<dbReference type="OrthoDB" id="10523161at2759"/>
<sequence length="60" mass="7171">MVIIDKSKVQQYFLYHNDESREHIPLLFVFNNKMKRFSGLMGTNKKEEKVLILHGSNLQY</sequence>
<name>A0A9J5YEP4_SOLCO</name>
<keyword evidence="2" id="KW-1185">Reference proteome</keyword>
<reference evidence="1 2" key="1">
    <citation type="submission" date="2020-09" db="EMBL/GenBank/DDBJ databases">
        <title>De no assembly of potato wild relative species, Solanum commersonii.</title>
        <authorList>
            <person name="Cho K."/>
        </authorList>
    </citation>
    <scope>NUCLEOTIDE SEQUENCE [LARGE SCALE GENOMIC DNA]</scope>
    <source>
        <strain evidence="1">LZ3.2</strain>
        <tissue evidence="1">Leaf</tissue>
    </source>
</reference>
<dbReference type="Proteomes" id="UP000824120">
    <property type="component" value="Chromosome 6"/>
</dbReference>
<evidence type="ECO:0000313" key="1">
    <source>
        <dbReference type="EMBL" id="KAG5598698.1"/>
    </source>
</evidence>
<dbReference type="EMBL" id="JACXVP010000006">
    <property type="protein sequence ID" value="KAG5598698.1"/>
    <property type="molecule type" value="Genomic_DNA"/>
</dbReference>
<dbReference type="AlphaFoldDB" id="A0A9J5YEP4"/>
<organism evidence="1 2">
    <name type="scientific">Solanum commersonii</name>
    <name type="common">Commerson's wild potato</name>
    <name type="synonym">Commerson's nightshade</name>
    <dbReference type="NCBI Taxonomy" id="4109"/>
    <lineage>
        <taxon>Eukaryota</taxon>
        <taxon>Viridiplantae</taxon>
        <taxon>Streptophyta</taxon>
        <taxon>Embryophyta</taxon>
        <taxon>Tracheophyta</taxon>
        <taxon>Spermatophyta</taxon>
        <taxon>Magnoliopsida</taxon>
        <taxon>eudicotyledons</taxon>
        <taxon>Gunneridae</taxon>
        <taxon>Pentapetalae</taxon>
        <taxon>asterids</taxon>
        <taxon>lamiids</taxon>
        <taxon>Solanales</taxon>
        <taxon>Solanaceae</taxon>
        <taxon>Solanoideae</taxon>
        <taxon>Solaneae</taxon>
        <taxon>Solanum</taxon>
    </lineage>
</organism>
<comment type="caution">
    <text evidence="1">The sequence shown here is derived from an EMBL/GenBank/DDBJ whole genome shotgun (WGS) entry which is preliminary data.</text>
</comment>
<gene>
    <name evidence="1" type="ORF">H5410_030068</name>
</gene>
<evidence type="ECO:0000313" key="2">
    <source>
        <dbReference type="Proteomes" id="UP000824120"/>
    </source>
</evidence>
<accession>A0A9J5YEP4</accession>
<protein>
    <submittedName>
        <fullName evidence="1">Uncharacterized protein</fullName>
    </submittedName>
</protein>